<dbReference type="EMBL" id="PDOD01000001">
    <property type="protein sequence ID" value="PYZ94192.1"/>
    <property type="molecule type" value="Genomic_DNA"/>
</dbReference>
<keyword evidence="1" id="KW-1133">Transmembrane helix</keyword>
<proteinExistence type="predicted"/>
<keyword evidence="1" id="KW-0472">Membrane</keyword>
<comment type="caution">
    <text evidence="2">The sequence shown here is derived from an EMBL/GenBank/DDBJ whole genome shotgun (WGS) entry which is preliminary data.</text>
</comment>
<feature type="transmembrane region" description="Helical" evidence="1">
    <location>
        <begin position="45"/>
        <end position="65"/>
    </location>
</feature>
<evidence type="ECO:0000313" key="2">
    <source>
        <dbReference type="EMBL" id="PYZ94192.1"/>
    </source>
</evidence>
<accession>A0A323TGC8</accession>
<evidence type="ECO:0000313" key="3">
    <source>
        <dbReference type="Proteomes" id="UP000248214"/>
    </source>
</evidence>
<organism evidence="2 3">
    <name type="scientific">Salipaludibacillus keqinensis</name>
    <dbReference type="NCBI Taxonomy" id="2045207"/>
    <lineage>
        <taxon>Bacteria</taxon>
        <taxon>Bacillati</taxon>
        <taxon>Bacillota</taxon>
        <taxon>Bacilli</taxon>
        <taxon>Bacillales</taxon>
        <taxon>Bacillaceae</taxon>
    </lineage>
</organism>
<dbReference type="AlphaFoldDB" id="A0A323TGC8"/>
<sequence length="99" mass="10772">MGRGGGQGMKKVNGKKTGSIFRRMHFRKKGAGHAGAGNVTIKAKLITAFILLSVLPATLIALLVYNVSKDTLEQKVQDLSQDVGYQISSSYFKRYGCHI</sequence>
<keyword evidence="1" id="KW-0812">Transmembrane</keyword>
<reference evidence="2 3" key="1">
    <citation type="submission" date="2017-10" db="EMBL/GenBank/DDBJ databases">
        <title>Bacillus sp. nov., a halophilic bacterium isolated from a Keqin Lake.</title>
        <authorList>
            <person name="Wang H."/>
        </authorList>
    </citation>
    <scope>NUCLEOTIDE SEQUENCE [LARGE SCALE GENOMIC DNA]</scope>
    <source>
        <strain evidence="2 3">KQ-12</strain>
    </source>
</reference>
<keyword evidence="3" id="KW-1185">Reference proteome</keyword>
<name>A0A323TGC8_9BACI</name>
<dbReference type="Proteomes" id="UP000248214">
    <property type="component" value="Unassembled WGS sequence"/>
</dbReference>
<gene>
    <name evidence="2" type="ORF">CR194_01245</name>
</gene>
<evidence type="ECO:0000256" key="1">
    <source>
        <dbReference type="SAM" id="Phobius"/>
    </source>
</evidence>
<protein>
    <submittedName>
        <fullName evidence="2">Uncharacterized protein</fullName>
    </submittedName>
</protein>